<sequence>MKVLITCPPMLGQLAEFLPIFEEAGIEVIAPNVVQVLSEEELIDLVPTVDGWIIGDDPATERVFKAGKAGKLKAAVKWGIGVDNVDFKACKALDIPIINTPLMFGAEVATIAVSYVLGLARQTYYIDREVRAGNWVKPAGMSLASHTVALVGFGDIGKATARFLKAFDMHINVYDPFASRTEADEEAYRFLSFPEDLETADFVVTTCALTAGTKHMINAETIQRMKDGVRIVNVSRGPIIDEAALIAGLKSGKVHSAGLDVFEVEPLPMDSELRTFDRCMFGTHNGSNTIQGVRRASHQAIRTIFEFLEVGVTA</sequence>
<comment type="similarity">
    <text evidence="1 4">Belongs to the D-isomer specific 2-hydroxyacid dehydrogenase family.</text>
</comment>
<dbReference type="GO" id="GO:0051287">
    <property type="term" value="F:NAD binding"/>
    <property type="evidence" value="ECO:0007669"/>
    <property type="project" value="InterPro"/>
</dbReference>
<dbReference type="InterPro" id="IPR006139">
    <property type="entry name" value="D-isomer_2_OHA_DH_cat_dom"/>
</dbReference>
<evidence type="ECO:0000313" key="6">
    <source>
        <dbReference type="EMBL" id="AUD04468.1"/>
    </source>
</evidence>
<protein>
    <submittedName>
        <fullName evidence="6">Phosphoglycerate dehydrogenase</fullName>
    </submittedName>
</protein>
<dbReference type="PANTHER" id="PTHR42789">
    <property type="entry name" value="D-ISOMER SPECIFIC 2-HYDROXYACID DEHYDROGENASE FAMILY PROTEIN (AFU_ORTHOLOGUE AFUA_6G10090)"/>
    <property type="match status" value="1"/>
</dbReference>
<dbReference type="SUPFAM" id="SSF52283">
    <property type="entry name" value="Formate/glycerate dehydrogenase catalytic domain-like"/>
    <property type="match status" value="1"/>
</dbReference>
<dbReference type="AlphaFoldDB" id="A0A2K8Z3N0"/>
<dbReference type="Proteomes" id="UP000232883">
    <property type="component" value="Chromosome"/>
</dbReference>
<dbReference type="InterPro" id="IPR006140">
    <property type="entry name" value="D-isomer_DH_NAD-bd"/>
</dbReference>
<feature type="domain" description="S-adenosyl-L-homocysteine hydrolase NAD binding" evidence="5">
    <location>
        <begin position="123"/>
        <end position="258"/>
    </location>
</feature>
<keyword evidence="2 4" id="KW-0560">Oxidoreductase</keyword>
<name>A0A2K8Z3N0_9BACT</name>
<dbReference type="OrthoDB" id="1522997at2"/>
<keyword evidence="3" id="KW-0520">NAD</keyword>
<dbReference type="Pfam" id="PF00389">
    <property type="entry name" value="2-Hacid_dh"/>
    <property type="match status" value="1"/>
</dbReference>
<dbReference type="EMBL" id="CP025096">
    <property type="protein sequence ID" value="AUD04468.1"/>
    <property type="molecule type" value="Genomic_DNA"/>
</dbReference>
<dbReference type="Pfam" id="PF02826">
    <property type="entry name" value="2-Hacid_dh_C"/>
    <property type="match status" value="1"/>
</dbReference>
<dbReference type="Gene3D" id="3.40.50.720">
    <property type="entry name" value="NAD(P)-binding Rossmann-like Domain"/>
    <property type="match status" value="2"/>
</dbReference>
<dbReference type="KEGG" id="spir:CWM47_23050"/>
<evidence type="ECO:0000256" key="1">
    <source>
        <dbReference type="ARBA" id="ARBA00005854"/>
    </source>
</evidence>
<proteinExistence type="inferred from homology"/>
<evidence type="ECO:0000256" key="2">
    <source>
        <dbReference type="ARBA" id="ARBA00023002"/>
    </source>
</evidence>
<accession>A0A2K8Z3N0</accession>
<evidence type="ECO:0000256" key="3">
    <source>
        <dbReference type="ARBA" id="ARBA00023027"/>
    </source>
</evidence>
<evidence type="ECO:0000313" key="7">
    <source>
        <dbReference type="Proteomes" id="UP000232883"/>
    </source>
</evidence>
<dbReference type="InterPro" id="IPR050857">
    <property type="entry name" value="D-2-hydroxyacid_DH"/>
</dbReference>
<reference evidence="6 7" key="1">
    <citation type="submission" date="2017-11" db="EMBL/GenBank/DDBJ databases">
        <title>Taxonomic description and genome sequences of Spirosoma HA7 sp. nov., isolated from pollen microhabitat of Corylus avellana.</title>
        <authorList>
            <person name="Ambika Manirajan B."/>
            <person name="Suarez C."/>
            <person name="Ratering S."/>
            <person name="Geissler-Plaum R."/>
            <person name="Cardinale M."/>
            <person name="Sylvia S."/>
        </authorList>
    </citation>
    <scope>NUCLEOTIDE SEQUENCE [LARGE SCALE GENOMIC DNA]</scope>
    <source>
        <strain evidence="6 7">HA7</strain>
    </source>
</reference>
<dbReference type="GO" id="GO:0016616">
    <property type="term" value="F:oxidoreductase activity, acting on the CH-OH group of donors, NAD or NADP as acceptor"/>
    <property type="evidence" value="ECO:0007669"/>
    <property type="project" value="InterPro"/>
</dbReference>
<organism evidence="6 7">
    <name type="scientific">Spirosoma pollinicola</name>
    <dbReference type="NCBI Taxonomy" id="2057025"/>
    <lineage>
        <taxon>Bacteria</taxon>
        <taxon>Pseudomonadati</taxon>
        <taxon>Bacteroidota</taxon>
        <taxon>Cytophagia</taxon>
        <taxon>Cytophagales</taxon>
        <taxon>Cytophagaceae</taxon>
        <taxon>Spirosoma</taxon>
    </lineage>
</organism>
<gene>
    <name evidence="6" type="ORF">CWM47_23050</name>
</gene>
<dbReference type="RefSeq" id="WP_100990533.1">
    <property type="nucleotide sequence ID" value="NZ_CP025096.1"/>
</dbReference>
<dbReference type="InterPro" id="IPR015878">
    <property type="entry name" value="Ado_hCys_hydrolase_NAD-bd"/>
</dbReference>
<dbReference type="SUPFAM" id="SSF51735">
    <property type="entry name" value="NAD(P)-binding Rossmann-fold domains"/>
    <property type="match status" value="1"/>
</dbReference>
<dbReference type="InterPro" id="IPR029753">
    <property type="entry name" value="D-isomer_DH_CS"/>
</dbReference>
<keyword evidence="7" id="KW-1185">Reference proteome</keyword>
<dbReference type="CDD" id="cd12172">
    <property type="entry name" value="PGDH_like_2"/>
    <property type="match status" value="1"/>
</dbReference>
<dbReference type="InterPro" id="IPR036291">
    <property type="entry name" value="NAD(P)-bd_dom_sf"/>
</dbReference>
<dbReference type="PANTHER" id="PTHR42789:SF1">
    <property type="entry name" value="D-ISOMER SPECIFIC 2-HYDROXYACID DEHYDROGENASE FAMILY PROTEIN (AFU_ORTHOLOGUE AFUA_6G10090)"/>
    <property type="match status" value="1"/>
</dbReference>
<evidence type="ECO:0000256" key="4">
    <source>
        <dbReference type="RuleBase" id="RU003719"/>
    </source>
</evidence>
<evidence type="ECO:0000259" key="5">
    <source>
        <dbReference type="SMART" id="SM00997"/>
    </source>
</evidence>
<dbReference type="PROSITE" id="PS00671">
    <property type="entry name" value="D_2_HYDROXYACID_DH_3"/>
    <property type="match status" value="1"/>
</dbReference>
<dbReference type="SMART" id="SM00997">
    <property type="entry name" value="AdoHcyase_NAD"/>
    <property type="match status" value="1"/>
</dbReference>